<dbReference type="InterPro" id="IPR000432">
    <property type="entry name" value="DNA_mismatch_repair_MutS_C"/>
</dbReference>
<keyword evidence="4 6" id="KW-0067">ATP-binding</keyword>
<keyword evidence="5 6" id="KW-0238">DNA-binding</keyword>
<dbReference type="SUPFAM" id="SSF48334">
    <property type="entry name" value="DNA repair protein MutS, domain III"/>
    <property type="match status" value="1"/>
</dbReference>
<dbReference type="GO" id="GO:0140664">
    <property type="term" value="F:ATP-dependent DNA damage sensor activity"/>
    <property type="evidence" value="ECO:0007669"/>
    <property type="project" value="InterPro"/>
</dbReference>
<dbReference type="VEuPathDB" id="CryptoDB:cubi_03260"/>
<dbReference type="Proteomes" id="UP000186176">
    <property type="component" value="Unassembled WGS sequence"/>
</dbReference>
<dbReference type="GeneID" id="39980052"/>
<dbReference type="GO" id="GO:0032301">
    <property type="term" value="C:MutSalpha complex"/>
    <property type="evidence" value="ECO:0007669"/>
    <property type="project" value="TreeGrafter"/>
</dbReference>
<name>A0A1J4M9S3_9CRYT</name>
<feature type="region of interest" description="Disordered" evidence="7">
    <location>
        <begin position="151"/>
        <end position="178"/>
    </location>
</feature>
<organism evidence="9 10">
    <name type="scientific">Cryptosporidium ubiquitum</name>
    <dbReference type="NCBI Taxonomy" id="857276"/>
    <lineage>
        <taxon>Eukaryota</taxon>
        <taxon>Sar</taxon>
        <taxon>Alveolata</taxon>
        <taxon>Apicomplexa</taxon>
        <taxon>Conoidasida</taxon>
        <taxon>Coccidia</taxon>
        <taxon>Eucoccidiorida</taxon>
        <taxon>Eimeriorina</taxon>
        <taxon>Cryptosporidiidae</taxon>
        <taxon>Cryptosporidium</taxon>
    </lineage>
</organism>
<reference evidence="9 10" key="1">
    <citation type="submission" date="2016-10" db="EMBL/GenBank/DDBJ databases">
        <title>Reductive evolution of mitochondrial metabolism and differential evolution of invasion-related proteins in Cryptosporidium.</title>
        <authorList>
            <person name="Liu S."/>
            <person name="Roellig D.M."/>
            <person name="Guo Y."/>
            <person name="Li N."/>
            <person name="Frace M.A."/>
            <person name="Tang K."/>
            <person name="Zhang L."/>
            <person name="Feng Y."/>
            <person name="Xiao L."/>
        </authorList>
    </citation>
    <scope>NUCLEOTIDE SEQUENCE [LARGE SCALE GENOMIC DNA]</scope>
    <source>
        <strain evidence="9">39726</strain>
    </source>
</reference>
<dbReference type="SUPFAM" id="SSF52540">
    <property type="entry name" value="P-loop containing nucleoside triphosphate hydrolases"/>
    <property type="match status" value="1"/>
</dbReference>
<sequence length="1243" mass="140573">MEKKSRQNQSSQKGDRQSSILSFFSPKVGSKKESSNIGQNTSTPVPKNKNSRLDDELMSEDRDIERELLNSELSFSEKKLDSLQRDSFRRIRDLEMFSADGNATTCETTPCKTNGQKSDNSGVETTGRRIRKICDSDEELGSEEILSRRIKRRLNSDDESEERNSSRSGPTASQLDGDISGFGYDIGYDEALEAEVAAKIEQKIPSDFSDLGSSLPKSSRKESEIKFHEAGNSVINEEEELGKELLGTAAAQSSLLFRDYVEAMLQIGRNFSLPSWVQLRNIRDSKGTRPQDPCYDPSTIWVPSPNSREAKEERMHFTPAMEQYWELKKEHFDKLLFFKMGKFYELFYIDAFICQKHCDLRWTSSDSKPHVGFPETALHAYANKLVELGYRVVVVEQMETPKELEERNRSASRGVKKDKAIKRSVNEVFTNGTLVRPDMLSDMASVLMTLYFSKKESEELAYEIGVVCVDITTGKAELINIEEKGDQFLQVRTIVCQVQPKEIAYLPGNMPLSILRYLSSIVPSIQLTNFRNFVDSVLAINDILETFEKLQVPVPEVVNRLCNKSEALCCALSGTFRYLSTILLCDRLIMTGIFTEYDPSVSKHLMVNVGAIKDLELLQSQHGDEKNSLFGFLKHTITPGGTRLLKRWITYPLVNTDRINERLDSVKWFMDNSEKLYEFRDELRAIEKMASSASSKGSRKKYSQHLDFERLINRITSGVLQNKRGAVYFSNVVQRRFDEFVNSMNLFDSVLQCIIRVFGDENSRKDMPKLLVALTGIRDDSSEGFLQNTFATTERLRSLVTLDSNGKDWIPVPGNCKEYDDLLDSINKTKLCFDDELKRISKQMNTTAISFANCKYRYEVECPESIPKSRFPDSAEITSSKKGYVRFHTEEIKQLLYDLEYKEEQLQKSLFPYLHLMCKEFHSELSSFMAISDSISQLDVLSSLALVSIDTSDGPFCKPVFLSKDETNGLPMLELKESRHPVVAKLKTNYIPNDIVLNGGSSPAPCSLVTGPNMGGKSTILRQTCISVIMAQIGCYVPASECRLTVVDKIFTRIGAYDLIIEGKSTFLVELEETADILNHSSEDSLVIIDELGRGTSTFDGTAISIATLEYISRIIKCRCLFSTHLHLLCDEFSNDTKVLPFHMDLKLNNETKSITFLYKFISGICPKSYGMNVAQLAGIPQEVIDNSVALASDVESSTLLLRNISETKKLLMDVLIQDDFSKIQEFFKNNKDSVLSCLESLS</sequence>
<feature type="compositionally biased region" description="Polar residues" evidence="7">
    <location>
        <begin position="35"/>
        <end position="45"/>
    </location>
</feature>
<dbReference type="InterPro" id="IPR045076">
    <property type="entry name" value="MutS"/>
</dbReference>
<evidence type="ECO:0000256" key="3">
    <source>
        <dbReference type="ARBA" id="ARBA00022763"/>
    </source>
</evidence>
<keyword evidence="2 6" id="KW-0547">Nucleotide-binding</keyword>
<comment type="similarity">
    <text evidence="1 6">Belongs to the DNA mismatch repair MutS family.</text>
</comment>
<evidence type="ECO:0000256" key="2">
    <source>
        <dbReference type="ARBA" id="ARBA00022741"/>
    </source>
</evidence>
<dbReference type="SMART" id="SM00534">
    <property type="entry name" value="MUTSac"/>
    <property type="match status" value="1"/>
</dbReference>
<evidence type="ECO:0000256" key="7">
    <source>
        <dbReference type="SAM" id="MobiDB-lite"/>
    </source>
</evidence>
<dbReference type="InterPro" id="IPR007696">
    <property type="entry name" value="DNA_mismatch_repair_MutS_core"/>
</dbReference>
<evidence type="ECO:0000256" key="1">
    <source>
        <dbReference type="ARBA" id="ARBA00006271"/>
    </source>
</evidence>
<dbReference type="Gene3D" id="3.40.1170.10">
    <property type="entry name" value="DNA repair protein MutS, domain I"/>
    <property type="match status" value="1"/>
</dbReference>
<dbReference type="InterPro" id="IPR017261">
    <property type="entry name" value="DNA_mismatch_repair_MutS/MSH"/>
</dbReference>
<dbReference type="Gene3D" id="3.30.420.110">
    <property type="entry name" value="MutS, connector domain"/>
    <property type="match status" value="1"/>
</dbReference>
<proteinExistence type="inferred from homology"/>
<dbReference type="InterPro" id="IPR007695">
    <property type="entry name" value="DNA_mismatch_repair_MutS-lik_N"/>
</dbReference>
<dbReference type="InterPro" id="IPR036187">
    <property type="entry name" value="DNA_mismatch_repair_MutS_sf"/>
</dbReference>
<dbReference type="Gene3D" id="1.10.1420.10">
    <property type="match status" value="2"/>
</dbReference>
<accession>A0A1J4M9S3</accession>
<dbReference type="Gene3D" id="3.40.50.300">
    <property type="entry name" value="P-loop containing nucleotide triphosphate hydrolases"/>
    <property type="match status" value="1"/>
</dbReference>
<dbReference type="Pfam" id="PF00488">
    <property type="entry name" value="MutS_V"/>
    <property type="match status" value="1"/>
</dbReference>
<keyword evidence="3 6" id="KW-0227">DNA damage</keyword>
<dbReference type="InterPro" id="IPR016151">
    <property type="entry name" value="DNA_mismatch_repair_MutS_N"/>
</dbReference>
<dbReference type="SMART" id="SM00533">
    <property type="entry name" value="MUTSd"/>
    <property type="match status" value="1"/>
</dbReference>
<dbReference type="SUPFAM" id="SSF55271">
    <property type="entry name" value="DNA repair protein MutS, domain I"/>
    <property type="match status" value="1"/>
</dbReference>
<feature type="compositionally biased region" description="Polar residues" evidence="7">
    <location>
        <begin position="7"/>
        <end position="22"/>
    </location>
</feature>
<dbReference type="RefSeq" id="XP_028873059.1">
    <property type="nucleotide sequence ID" value="XM_029020273.1"/>
</dbReference>
<feature type="region of interest" description="Disordered" evidence="7">
    <location>
        <begin position="1"/>
        <end position="59"/>
    </location>
</feature>
<dbReference type="InterPro" id="IPR027417">
    <property type="entry name" value="P-loop_NTPase"/>
</dbReference>
<evidence type="ECO:0000256" key="4">
    <source>
        <dbReference type="ARBA" id="ARBA00022840"/>
    </source>
</evidence>
<evidence type="ECO:0000256" key="5">
    <source>
        <dbReference type="ARBA" id="ARBA00023125"/>
    </source>
</evidence>
<feature type="domain" description="DNA mismatch repair proteins mutS family" evidence="8">
    <location>
        <begin position="1085"/>
        <end position="1101"/>
    </location>
</feature>
<dbReference type="Pfam" id="PF01624">
    <property type="entry name" value="MutS_I"/>
    <property type="match status" value="1"/>
</dbReference>
<gene>
    <name evidence="9" type="ORF">cubi_03260</name>
</gene>
<dbReference type="PANTHER" id="PTHR11361">
    <property type="entry name" value="DNA MISMATCH REPAIR PROTEIN MUTS FAMILY MEMBER"/>
    <property type="match status" value="1"/>
</dbReference>
<feature type="region of interest" description="Disordered" evidence="7">
    <location>
        <begin position="99"/>
        <end position="128"/>
    </location>
</feature>
<dbReference type="PIRSF" id="PIRSF037677">
    <property type="entry name" value="DNA_mis_repair_Msh6"/>
    <property type="match status" value="1"/>
</dbReference>
<dbReference type="OrthoDB" id="10252754at2759"/>
<dbReference type="PROSITE" id="PS00486">
    <property type="entry name" value="DNA_MISMATCH_REPAIR_2"/>
    <property type="match status" value="1"/>
</dbReference>
<evidence type="ECO:0000313" key="9">
    <source>
        <dbReference type="EMBL" id="OII70962.1"/>
    </source>
</evidence>
<dbReference type="InterPro" id="IPR036678">
    <property type="entry name" value="MutS_con_dom_sf"/>
</dbReference>
<dbReference type="GO" id="GO:0006298">
    <property type="term" value="P:mismatch repair"/>
    <property type="evidence" value="ECO:0007669"/>
    <property type="project" value="InterPro"/>
</dbReference>
<keyword evidence="10" id="KW-1185">Reference proteome</keyword>
<feature type="compositionally biased region" description="Polar residues" evidence="7">
    <location>
        <begin position="101"/>
        <end position="124"/>
    </location>
</feature>
<dbReference type="AlphaFoldDB" id="A0A1J4M9S3"/>
<protein>
    <recommendedName>
        <fullName evidence="6">DNA mismatch repair protein</fullName>
    </recommendedName>
</protein>
<keyword evidence="6" id="KW-0234">DNA repair</keyword>
<comment type="function">
    <text evidence="6">Component of the post-replicative DNA mismatch repair system (MMR).</text>
</comment>
<dbReference type="GO" id="GO:0030983">
    <property type="term" value="F:mismatched DNA binding"/>
    <property type="evidence" value="ECO:0007669"/>
    <property type="project" value="UniProtKB-UniRule"/>
</dbReference>
<comment type="caution">
    <text evidence="9">The sequence shown here is derived from an EMBL/GenBank/DDBJ whole genome shotgun (WGS) entry which is preliminary data.</text>
</comment>
<dbReference type="EMBL" id="LRBP01000032">
    <property type="protein sequence ID" value="OII70962.1"/>
    <property type="molecule type" value="Genomic_DNA"/>
</dbReference>
<dbReference type="PANTHER" id="PTHR11361:SF148">
    <property type="entry name" value="DNA MISMATCH REPAIR PROTEIN MSH6"/>
    <property type="match status" value="1"/>
</dbReference>
<dbReference type="GO" id="GO:0005524">
    <property type="term" value="F:ATP binding"/>
    <property type="evidence" value="ECO:0007669"/>
    <property type="project" value="UniProtKB-UniRule"/>
</dbReference>
<evidence type="ECO:0000259" key="8">
    <source>
        <dbReference type="PROSITE" id="PS00486"/>
    </source>
</evidence>
<evidence type="ECO:0000256" key="6">
    <source>
        <dbReference type="PIRNR" id="PIRNR037677"/>
    </source>
</evidence>
<evidence type="ECO:0000313" key="10">
    <source>
        <dbReference type="Proteomes" id="UP000186176"/>
    </source>
</evidence>
<dbReference type="Pfam" id="PF05192">
    <property type="entry name" value="MutS_III"/>
    <property type="match status" value="1"/>
</dbReference>